<evidence type="ECO:0000313" key="2">
    <source>
        <dbReference type="Proteomes" id="UP000287171"/>
    </source>
</evidence>
<keyword evidence="2" id="KW-1185">Reference proteome</keyword>
<organism evidence="1 2">
    <name type="scientific">Dictyobacter alpinus</name>
    <dbReference type="NCBI Taxonomy" id="2014873"/>
    <lineage>
        <taxon>Bacteria</taxon>
        <taxon>Bacillati</taxon>
        <taxon>Chloroflexota</taxon>
        <taxon>Ktedonobacteria</taxon>
        <taxon>Ktedonobacterales</taxon>
        <taxon>Dictyobacteraceae</taxon>
        <taxon>Dictyobacter</taxon>
    </lineage>
</organism>
<comment type="caution">
    <text evidence="1">The sequence shown here is derived from an EMBL/GenBank/DDBJ whole genome shotgun (WGS) entry which is preliminary data.</text>
</comment>
<accession>A0A402B0T7</accession>
<dbReference type="AlphaFoldDB" id="A0A402B0T7"/>
<dbReference type="RefSeq" id="WP_126625607.1">
    <property type="nucleotide sequence ID" value="NZ_BIFT01000001.1"/>
</dbReference>
<protein>
    <submittedName>
        <fullName evidence="1">Uncharacterized protein</fullName>
    </submittedName>
</protein>
<gene>
    <name evidence="1" type="ORF">KDA_04430</name>
</gene>
<reference evidence="2" key="1">
    <citation type="submission" date="2018-12" db="EMBL/GenBank/DDBJ databases">
        <title>Tengunoibacter tsumagoiensis gen. nov., sp. nov., Dictyobacter kobayashii sp. nov., D. alpinus sp. nov., and D. joshuensis sp. nov. and description of Dictyobacteraceae fam. nov. within the order Ktedonobacterales isolated from Tengu-no-mugimeshi.</title>
        <authorList>
            <person name="Wang C.M."/>
            <person name="Zheng Y."/>
            <person name="Sakai Y."/>
            <person name="Toyoda A."/>
            <person name="Minakuchi Y."/>
            <person name="Abe K."/>
            <person name="Yokota A."/>
            <person name="Yabe S."/>
        </authorList>
    </citation>
    <scope>NUCLEOTIDE SEQUENCE [LARGE SCALE GENOMIC DNA]</scope>
    <source>
        <strain evidence="2">Uno16</strain>
    </source>
</reference>
<proteinExistence type="predicted"/>
<dbReference type="OrthoDB" id="659938at2"/>
<dbReference type="Proteomes" id="UP000287171">
    <property type="component" value="Unassembled WGS sequence"/>
</dbReference>
<evidence type="ECO:0000313" key="1">
    <source>
        <dbReference type="EMBL" id="GCE24959.1"/>
    </source>
</evidence>
<sequence>MYTCRFAQTIEGAALRLDALPLGDVPRGLGTPSQYCLVEENGDPVMRIDVYANTGGFADVQIWHNWLVIGFADMVHFVSLETRQHSSHALWGYFGHLYPLPDALLVASASDLLCFDAQARLQWITEQLGIDGVVIIRVAGNIIYGEGEWDPPGGWQPFKLALCTGHVVTEQ</sequence>
<dbReference type="EMBL" id="BIFT01000001">
    <property type="protein sequence ID" value="GCE24959.1"/>
    <property type="molecule type" value="Genomic_DNA"/>
</dbReference>
<name>A0A402B0T7_9CHLR</name>